<dbReference type="PROSITE" id="PS51999">
    <property type="entry name" value="ZF_GRF"/>
    <property type="match status" value="2"/>
</dbReference>
<feature type="compositionally biased region" description="Low complexity" evidence="6">
    <location>
        <begin position="60"/>
        <end position="75"/>
    </location>
</feature>
<gene>
    <name evidence="9" type="ORF">DCAF_LOCUS7497</name>
</gene>
<comment type="caution">
    <text evidence="9">The sequence shown here is derived from an EMBL/GenBank/DDBJ whole genome shotgun (WGS) entry which is preliminary data.</text>
</comment>
<dbReference type="SMART" id="SM00343">
    <property type="entry name" value="ZnF_C2HC"/>
    <property type="match status" value="1"/>
</dbReference>
<feature type="coiled-coil region" evidence="5">
    <location>
        <begin position="481"/>
        <end position="536"/>
    </location>
</feature>
<dbReference type="InterPro" id="IPR036875">
    <property type="entry name" value="Znf_CCHC_sf"/>
</dbReference>
<dbReference type="GO" id="GO:0008270">
    <property type="term" value="F:zinc ion binding"/>
    <property type="evidence" value="ECO:0007669"/>
    <property type="project" value="UniProtKB-KW"/>
</dbReference>
<dbReference type="InterPro" id="IPR001878">
    <property type="entry name" value="Znf_CCHC"/>
</dbReference>
<keyword evidence="2 4" id="KW-0863">Zinc-finger</keyword>
<dbReference type="GO" id="GO:0003676">
    <property type="term" value="F:nucleic acid binding"/>
    <property type="evidence" value="ECO:0007669"/>
    <property type="project" value="InterPro"/>
</dbReference>
<evidence type="ECO:0000259" key="8">
    <source>
        <dbReference type="PROSITE" id="PS51999"/>
    </source>
</evidence>
<accession>A0AAV1RB61</accession>
<evidence type="ECO:0000256" key="6">
    <source>
        <dbReference type="SAM" id="MobiDB-lite"/>
    </source>
</evidence>
<keyword evidence="1" id="KW-0479">Metal-binding</keyword>
<dbReference type="Pfam" id="PF00098">
    <property type="entry name" value="zf-CCHC"/>
    <property type="match status" value="1"/>
</dbReference>
<keyword evidence="10" id="KW-1185">Reference proteome</keyword>
<evidence type="ECO:0000256" key="2">
    <source>
        <dbReference type="ARBA" id="ARBA00022771"/>
    </source>
</evidence>
<keyword evidence="3" id="KW-0862">Zinc</keyword>
<dbReference type="Gene3D" id="4.10.60.10">
    <property type="entry name" value="Zinc finger, CCHC-type"/>
    <property type="match status" value="1"/>
</dbReference>
<evidence type="ECO:0000313" key="9">
    <source>
        <dbReference type="EMBL" id="CAK7329740.1"/>
    </source>
</evidence>
<feature type="domain" description="CCHC-type" evidence="7">
    <location>
        <begin position="39"/>
        <end position="54"/>
    </location>
</feature>
<dbReference type="PANTHER" id="PTHR33680:SF11">
    <property type="match status" value="1"/>
</dbReference>
<dbReference type="SUPFAM" id="SSF57756">
    <property type="entry name" value="Retrovirus zinc finger-like domains"/>
    <property type="match status" value="1"/>
</dbReference>
<evidence type="ECO:0000256" key="3">
    <source>
        <dbReference type="ARBA" id="ARBA00022833"/>
    </source>
</evidence>
<feature type="region of interest" description="Disordered" evidence="6">
    <location>
        <begin position="1"/>
        <end position="75"/>
    </location>
</feature>
<dbReference type="AlphaFoldDB" id="A0AAV1RB61"/>
<evidence type="ECO:0000256" key="4">
    <source>
        <dbReference type="PROSITE-ProRule" id="PRU00047"/>
    </source>
</evidence>
<feature type="compositionally biased region" description="Basic and acidic residues" evidence="6">
    <location>
        <begin position="1"/>
        <end position="10"/>
    </location>
</feature>
<feature type="domain" description="GRF-type" evidence="8">
    <location>
        <begin position="83"/>
        <end position="127"/>
    </location>
</feature>
<dbReference type="Proteomes" id="UP001314170">
    <property type="component" value="Unassembled WGS sequence"/>
</dbReference>
<evidence type="ECO:0000256" key="1">
    <source>
        <dbReference type="ARBA" id="ARBA00022723"/>
    </source>
</evidence>
<feature type="domain" description="GRF-type" evidence="8">
    <location>
        <begin position="136"/>
        <end position="179"/>
    </location>
</feature>
<name>A0AAV1RB61_9ROSI</name>
<dbReference type="EMBL" id="CAWUPB010000913">
    <property type="protein sequence ID" value="CAK7329740.1"/>
    <property type="molecule type" value="Genomic_DNA"/>
</dbReference>
<reference evidence="9 10" key="1">
    <citation type="submission" date="2024-01" db="EMBL/GenBank/DDBJ databases">
        <authorList>
            <person name="Waweru B."/>
        </authorList>
    </citation>
    <scope>NUCLEOTIDE SEQUENCE [LARGE SCALE GENOMIC DNA]</scope>
</reference>
<dbReference type="PANTHER" id="PTHR33680">
    <property type="entry name" value="OS07G0190500 PROTEIN"/>
    <property type="match status" value="1"/>
</dbReference>
<evidence type="ECO:0008006" key="11">
    <source>
        <dbReference type="Google" id="ProtNLM"/>
    </source>
</evidence>
<evidence type="ECO:0000313" key="10">
    <source>
        <dbReference type="Proteomes" id="UP001314170"/>
    </source>
</evidence>
<proteinExistence type="predicted"/>
<protein>
    <recommendedName>
        <fullName evidence="11">CCHC-type domain-containing protein</fullName>
    </recommendedName>
</protein>
<evidence type="ECO:0000259" key="7">
    <source>
        <dbReference type="PROSITE" id="PS50158"/>
    </source>
</evidence>
<keyword evidence="5" id="KW-0175">Coiled coil</keyword>
<feature type="region of interest" description="Disordered" evidence="6">
    <location>
        <begin position="320"/>
        <end position="355"/>
    </location>
</feature>
<evidence type="ECO:0000256" key="5">
    <source>
        <dbReference type="SAM" id="Coils"/>
    </source>
</evidence>
<dbReference type="Pfam" id="PF06839">
    <property type="entry name" value="Zn_ribbon_GRF"/>
    <property type="match status" value="2"/>
</dbReference>
<sequence>MACESQERSDTNPCYSTPPPPPLSACPSRQWSPKEDDQCFTCKGFGHWAKDCPNKTPKKSQASSPGSSSSPSVQVPDLPVVRCPCGRGNCKVYTASTNKNTGRKFYTCPGDHRTSDKCEFFKWTDVIAARFKSPMCPCGAGICSLNFVSSSPDRDRWYFACRIKKNHGACQFFQWADFVVNNMLIMRVDESKGHSVPRSLFTDHQVLLNNEPCKEDDQSSDIELESAIFESLDNSPDSSMASPFRKDEIPVRDVVMQDFESCDLVAGTALQVPPSIPKSEILCPESEFSLQISAGGQTTREEGSTPSFDPVVEVVGDIEGPTLLSDSSSNDEERDIPQDPLPQSLGKDAEHPNSVFQEPSGIKIVVQKNDISKSALETFGQGLLDILQSMDPTQHEKMLKVAEATFDALRHLSIDYASFSKAVIEYIHCKSKLSGIEESMGKAFSSEQFLANYNDKKTRFDNISQLHVEAVSAYESSENRLQSLHGEVSRVKNVLLQLEKQSSLCEAETLRLKSHVAEISEDKSESERSLDAASEKMEEAFKLEHDRDSIVESANAALENARVQLLQ</sequence>
<dbReference type="InterPro" id="IPR010666">
    <property type="entry name" value="Znf_GRF"/>
</dbReference>
<organism evidence="9 10">
    <name type="scientific">Dovyalis caffra</name>
    <dbReference type="NCBI Taxonomy" id="77055"/>
    <lineage>
        <taxon>Eukaryota</taxon>
        <taxon>Viridiplantae</taxon>
        <taxon>Streptophyta</taxon>
        <taxon>Embryophyta</taxon>
        <taxon>Tracheophyta</taxon>
        <taxon>Spermatophyta</taxon>
        <taxon>Magnoliopsida</taxon>
        <taxon>eudicotyledons</taxon>
        <taxon>Gunneridae</taxon>
        <taxon>Pentapetalae</taxon>
        <taxon>rosids</taxon>
        <taxon>fabids</taxon>
        <taxon>Malpighiales</taxon>
        <taxon>Salicaceae</taxon>
        <taxon>Flacourtieae</taxon>
        <taxon>Dovyalis</taxon>
    </lineage>
</organism>
<dbReference type="PROSITE" id="PS50158">
    <property type="entry name" value="ZF_CCHC"/>
    <property type="match status" value="1"/>
</dbReference>